<feature type="compositionally biased region" description="Polar residues" evidence="1">
    <location>
        <begin position="103"/>
        <end position="114"/>
    </location>
</feature>
<feature type="region of interest" description="Disordered" evidence="1">
    <location>
        <begin position="21"/>
        <end position="167"/>
    </location>
</feature>
<organism evidence="3 4">
    <name type="scientific">Penicilliopsis zonata CBS 506.65</name>
    <dbReference type="NCBI Taxonomy" id="1073090"/>
    <lineage>
        <taxon>Eukaryota</taxon>
        <taxon>Fungi</taxon>
        <taxon>Dikarya</taxon>
        <taxon>Ascomycota</taxon>
        <taxon>Pezizomycotina</taxon>
        <taxon>Eurotiomycetes</taxon>
        <taxon>Eurotiomycetidae</taxon>
        <taxon>Eurotiales</taxon>
        <taxon>Aspergillaceae</taxon>
        <taxon>Penicilliopsis</taxon>
    </lineage>
</organism>
<dbReference type="RefSeq" id="XP_022585592.1">
    <property type="nucleotide sequence ID" value="XM_022721652.1"/>
</dbReference>
<dbReference type="EMBL" id="KV878336">
    <property type="protein sequence ID" value="OJJ51082.1"/>
    <property type="molecule type" value="Genomic_DNA"/>
</dbReference>
<sequence length="167" mass="18740">MSFKGKNLSYESNEPAFIRRLKSQFGSNDGRLERPAARPRLAMNKNDDDDEPTYVDEATNEVITKEEYEMMVQGSSKTEDQDKSKDQADQTRPEDAADKDSATGANKDTSTTHKQAMADIGGPKKRKQAKVIQEDNLKDTEQGPSDVPAARKPKQKKKKIKLSFDDE</sequence>
<dbReference type="AlphaFoldDB" id="A0A1L9SV31"/>
<dbReference type="Pfam" id="PF15377">
    <property type="entry name" value="DUF4604"/>
    <property type="match status" value="1"/>
</dbReference>
<dbReference type="OrthoDB" id="5388322at2759"/>
<dbReference type="Proteomes" id="UP000184188">
    <property type="component" value="Unassembled WGS sequence"/>
</dbReference>
<evidence type="ECO:0000259" key="2">
    <source>
        <dbReference type="Pfam" id="PF15377"/>
    </source>
</evidence>
<feature type="compositionally biased region" description="Basic and acidic residues" evidence="1">
    <location>
        <begin position="77"/>
        <end position="101"/>
    </location>
</feature>
<evidence type="ECO:0000313" key="3">
    <source>
        <dbReference type="EMBL" id="OJJ51082.1"/>
    </source>
</evidence>
<feature type="compositionally biased region" description="Basic residues" evidence="1">
    <location>
        <begin position="151"/>
        <end position="161"/>
    </location>
</feature>
<dbReference type="GeneID" id="34608117"/>
<keyword evidence="4" id="KW-1185">Reference proteome</keyword>
<gene>
    <name evidence="3" type="ORF">ASPZODRAFT_127090</name>
</gene>
<dbReference type="VEuPathDB" id="FungiDB:ASPZODRAFT_127090"/>
<reference evidence="4" key="1">
    <citation type="journal article" date="2017" name="Genome Biol.">
        <title>Comparative genomics reveals high biological diversity and specific adaptations in the industrially and medically important fungal genus Aspergillus.</title>
        <authorList>
            <person name="de Vries R.P."/>
            <person name="Riley R."/>
            <person name="Wiebenga A."/>
            <person name="Aguilar-Osorio G."/>
            <person name="Amillis S."/>
            <person name="Uchima C.A."/>
            <person name="Anderluh G."/>
            <person name="Asadollahi M."/>
            <person name="Askin M."/>
            <person name="Barry K."/>
            <person name="Battaglia E."/>
            <person name="Bayram O."/>
            <person name="Benocci T."/>
            <person name="Braus-Stromeyer S.A."/>
            <person name="Caldana C."/>
            <person name="Canovas D."/>
            <person name="Cerqueira G.C."/>
            <person name="Chen F."/>
            <person name="Chen W."/>
            <person name="Choi C."/>
            <person name="Clum A."/>
            <person name="Dos Santos R.A."/>
            <person name="Damasio A.R."/>
            <person name="Diallinas G."/>
            <person name="Emri T."/>
            <person name="Fekete E."/>
            <person name="Flipphi M."/>
            <person name="Freyberg S."/>
            <person name="Gallo A."/>
            <person name="Gournas C."/>
            <person name="Habgood R."/>
            <person name="Hainaut M."/>
            <person name="Harispe M.L."/>
            <person name="Henrissat B."/>
            <person name="Hilden K.S."/>
            <person name="Hope R."/>
            <person name="Hossain A."/>
            <person name="Karabika E."/>
            <person name="Karaffa L."/>
            <person name="Karanyi Z."/>
            <person name="Krasevec N."/>
            <person name="Kuo A."/>
            <person name="Kusch H."/>
            <person name="LaButti K."/>
            <person name="Lagendijk E.L."/>
            <person name="Lapidus A."/>
            <person name="Levasseur A."/>
            <person name="Lindquist E."/>
            <person name="Lipzen A."/>
            <person name="Logrieco A.F."/>
            <person name="MacCabe A."/>
            <person name="Maekelae M.R."/>
            <person name="Malavazi I."/>
            <person name="Melin P."/>
            <person name="Meyer V."/>
            <person name="Mielnichuk N."/>
            <person name="Miskei M."/>
            <person name="Molnar A.P."/>
            <person name="Mule G."/>
            <person name="Ngan C.Y."/>
            <person name="Orejas M."/>
            <person name="Orosz E."/>
            <person name="Ouedraogo J.P."/>
            <person name="Overkamp K.M."/>
            <person name="Park H.-S."/>
            <person name="Perrone G."/>
            <person name="Piumi F."/>
            <person name="Punt P.J."/>
            <person name="Ram A.F."/>
            <person name="Ramon A."/>
            <person name="Rauscher S."/>
            <person name="Record E."/>
            <person name="Riano-Pachon D.M."/>
            <person name="Robert V."/>
            <person name="Roehrig J."/>
            <person name="Ruller R."/>
            <person name="Salamov A."/>
            <person name="Salih N.S."/>
            <person name="Samson R.A."/>
            <person name="Sandor E."/>
            <person name="Sanguinetti M."/>
            <person name="Schuetze T."/>
            <person name="Sepcic K."/>
            <person name="Shelest E."/>
            <person name="Sherlock G."/>
            <person name="Sophianopoulou V."/>
            <person name="Squina F.M."/>
            <person name="Sun H."/>
            <person name="Susca A."/>
            <person name="Todd R.B."/>
            <person name="Tsang A."/>
            <person name="Unkles S.E."/>
            <person name="van de Wiele N."/>
            <person name="van Rossen-Uffink D."/>
            <person name="Oliveira J.V."/>
            <person name="Vesth T.C."/>
            <person name="Visser J."/>
            <person name="Yu J.-H."/>
            <person name="Zhou M."/>
            <person name="Andersen M.R."/>
            <person name="Archer D.B."/>
            <person name="Baker S.E."/>
            <person name="Benoit I."/>
            <person name="Brakhage A.A."/>
            <person name="Braus G.H."/>
            <person name="Fischer R."/>
            <person name="Frisvad J.C."/>
            <person name="Goldman G.H."/>
            <person name="Houbraken J."/>
            <person name="Oakley B."/>
            <person name="Pocsi I."/>
            <person name="Scazzocchio C."/>
            <person name="Seiboth B."/>
            <person name="vanKuyk P.A."/>
            <person name="Wortman J."/>
            <person name="Dyer P.S."/>
            <person name="Grigoriev I.V."/>
        </authorList>
    </citation>
    <scope>NUCLEOTIDE SEQUENCE [LARGE SCALE GENOMIC DNA]</scope>
    <source>
        <strain evidence="4">CBS 506.65</strain>
    </source>
</reference>
<feature type="domain" description="DUF4604" evidence="2">
    <location>
        <begin position="6"/>
        <end position="167"/>
    </location>
</feature>
<dbReference type="InterPro" id="IPR027911">
    <property type="entry name" value="DUF4604"/>
</dbReference>
<name>A0A1L9SV31_9EURO</name>
<protein>
    <recommendedName>
        <fullName evidence="2">DUF4604 domain-containing protein</fullName>
    </recommendedName>
</protein>
<feature type="compositionally biased region" description="Basic and acidic residues" evidence="1">
    <location>
        <begin position="132"/>
        <end position="141"/>
    </location>
</feature>
<evidence type="ECO:0000256" key="1">
    <source>
        <dbReference type="SAM" id="MobiDB-lite"/>
    </source>
</evidence>
<evidence type="ECO:0000313" key="4">
    <source>
        <dbReference type="Proteomes" id="UP000184188"/>
    </source>
</evidence>
<proteinExistence type="predicted"/>
<accession>A0A1L9SV31</accession>